<dbReference type="GO" id="GO:0015976">
    <property type="term" value="P:carbon utilization"/>
    <property type="evidence" value="ECO:0007669"/>
    <property type="project" value="InterPro"/>
</dbReference>
<comment type="cofactor">
    <cofactor evidence="7">
        <name>Zn(2+)</name>
        <dbReference type="ChEBI" id="CHEBI:29105"/>
    </cofactor>
    <text evidence="7">Binds 1 zinc ion per subunit.</text>
</comment>
<protein>
    <recommendedName>
        <fullName evidence="2 8">Carbonic anhydrase</fullName>
        <ecNumber evidence="2 8">4.2.1.1</ecNumber>
    </recommendedName>
    <alternativeName>
        <fullName evidence="8">Carbonate dehydratase</fullName>
    </alternativeName>
</protein>
<dbReference type="InterPro" id="IPR015892">
    <property type="entry name" value="Carbonic_anhydrase_CS"/>
</dbReference>
<keyword evidence="10" id="KW-1185">Reference proteome</keyword>
<feature type="binding site" evidence="7">
    <location>
        <position position="140"/>
    </location>
    <ligand>
        <name>Zn(2+)</name>
        <dbReference type="ChEBI" id="CHEBI:29105"/>
    </ligand>
</feature>
<evidence type="ECO:0000256" key="2">
    <source>
        <dbReference type="ARBA" id="ARBA00012925"/>
    </source>
</evidence>
<sequence>MAPIINTSELKTNRTRLQDPVEETHRENGNDSSIFTLSKDSKLPDIINSNSIWVNNMNKSYPLLFPEYNGKGQKPHTLFIGCSDSRYNESILGVLPGEVFTWRSIANLCLPDCNIFKSTLEYALLCLKVNKIIICGHTDCGGIMTCLRNERDSLLKQGCSTLYDYLEDVENMYNDHLEQVKIIKGGEYEKGKYLSTINLVKQFDRIVSYDIVQNGIKNNQLEVYGLIYNVHSGLVDVVETKTLKNI</sequence>
<dbReference type="InterPro" id="IPR001765">
    <property type="entry name" value="Carbonic_anhydrase"/>
</dbReference>
<dbReference type="STRING" id="1071378.G0WDH2"/>
<dbReference type="OrthoDB" id="10248475at2759"/>
<evidence type="ECO:0000313" key="9">
    <source>
        <dbReference type="EMBL" id="CCD25833.2"/>
    </source>
</evidence>
<evidence type="ECO:0000256" key="5">
    <source>
        <dbReference type="ARBA" id="ARBA00023239"/>
    </source>
</evidence>
<evidence type="ECO:0000256" key="4">
    <source>
        <dbReference type="ARBA" id="ARBA00022833"/>
    </source>
</evidence>
<dbReference type="KEGG" id="ndi:NDAI_0G00570"/>
<accession>G0WDH2</accession>
<keyword evidence="3 7" id="KW-0479">Metal-binding</keyword>
<evidence type="ECO:0000256" key="3">
    <source>
        <dbReference type="ARBA" id="ARBA00022723"/>
    </source>
</evidence>
<dbReference type="GO" id="GO:0004089">
    <property type="term" value="F:carbonate dehydratase activity"/>
    <property type="evidence" value="ECO:0007669"/>
    <property type="project" value="UniProtKB-UniRule"/>
</dbReference>
<dbReference type="AlphaFoldDB" id="G0WDH2"/>
<dbReference type="GO" id="GO:0071244">
    <property type="term" value="P:cellular response to carbon dioxide"/>
    <property type="evidence" value="ECO:0007669"/>
    <property type="project" value="EnsemblFungi"/>
</dbReference>
<name>G0WDH2_NAUDC</name>
<dbReference type="SMART" id="SM00947">
    <property type="entry name" value="Pro_CA"/>
    <property type="match status" value="1"/>
</dbReference>
<gene>
    <name evidence="9" type="primary">NDAI0G00570</name>
    <name evidence="9" type="ordered locus">NDAI_0G00570</name>
</gene>
<feature type="binding site" evidence="7">
    <location>
        <position position="137"/>
    </location>
    <ligand>
        <name>Zn(2+)</name>
        <dbReference type="ChEBI" id="CHEBI:29105"/>
    </ligand>
</feature>
<dbReference type="Gene3D" id="3.40.1050.10">
    <property type="entry name" value="Carbonic anhydrase"/>
    <property type="match status" value="1"/>
</dbReference>
<comment type="catalytic activity">
    <reaction evidence="6 8">
        <text>hydrogencarbonate + H(+) = CO2 + H2O</text>
        <dbReference type="Rhea" id="RHEA:10748"/>
        <dbReference type="ChEBI" id="CHEBI:15377"/>
        <dbReference type="ChEBI" id="CHEBI:15378"/>
        <dbReference type="ChEBI" id="CHEBI:16526"/>
        <dbReference type="ChEBI" id="CHEBI:17544"/>
        <dbReference type="EC" id="4.2.1.1"/>
    </reaction>
</comment>
<evidence type="ECO:0000256" key="8">
    <source>
        <dbReference type="RuleBase" id="RU003956"/>
    </source>
</evidence>
<keyword evidence="4 7" id="KW-0862">Zinc</keyword>
<dbReference type="EMBL" id="HE580273">
    <property type="protein sequence ID" value="CCD25833.2"/>
    <property type="molecule type" value="Genomic_DNA"/>
</dbReference>
<evidence type="ECO:0000256" key="6">
    <source>
        <dbReference type="ARBA" id="ARBA00048348"/>
    </source>
</evidence>
<dbReference type="eggNOG" id="KOG1578">
    <property type="taxonomic scope" value="Eukaryota"/>
</dbReference>
<comment type="function">
    <text evidence="8">Reversible hydration of carbon dioxide.</text>
</comment>
<dbReference type="EC" id="4.2.1.1" evidence="2 8"/>
<reference evidence="9 10" key="1">
    <citation type="journal article" date="2011" name="Proc. Natl. Acad. Sci. U.S.A.">
        <title>Evolutionary erosion of yeast sex chromosomes by mating-type switching accidents.</title>
        <authorList>
            <person name="Gordon J.L."/>
            <person name="Armisen D."/>
            <person name="Proux-Wera E."/>
            <person name="Oheigeartaigh S.S."/>
            <person name="Byrne K.P."/>
            <person name="Wolfe K.H."/>
        </authorList>
    </citation>
    <scope>NUCLEOTIDE SEQUENCE [LARGE SCALE GENOMIC DNA]</scope>
    <source>
        <strain evidence="10">ATCC 10597 / BCRC 20456 / CBS 421 / NBRC 0211 / NRRL Y-12639</strain>
    </source>
</reference>
<feature type="binding site" evidence="7">
    <location>
        <position position="82"/>
    </location>
    <ligand>
        <name>Zn(2+)</name>
        <dbReference type="ChEBI" id="CHEBI:29105"/>
    </ligand>
</feature>
<keyword evidence="5 8" id="KW-0456">Lyase</keyword>
<proteinExistence type="inferred from homology"/>
<dbReference type="Proteomes" id="UP000000689">
    <property type="component" value="Chromosome 7"/>
</dbReference>
<feature type="binding site" evidence="7">
    <location>
        <position position="84"/>
    </location>
    <ligand>
        <name>Zn(2+)</name>
        <dbReference type="ChEBI" id="CHEBI:29105"/>
    </ligand>
</feature>
<dbReference type="GO" id="GO:0034599">
    <property type="term" value="P:cellular response to oxidative stress"/>
    <property type="evidence" value="ECO:0007669"/>
    <property type="project" value="EnsemblFungi"/>
</dbReference>
<dbReference type="SUPFAM" id="SSF53056">
    <property type="entry name" value="beta-carbonic anhydrase, cab"/>
    <property type="match status" value="1"/>
</dbReference>
<evidence type="ECO:0000256" key="7">
    <source>
        <dbReference type="PIRSR" id="PIRSR601765-1"/>
    </source>
</evidence>
<dbReference type="PANTHER" id="PTHR11002:SF76">
    <property type="entry name" value="CARBONIC ANHYDRASE"/>
    <property type="match status" value="1"/>
</dbReference>
<dbReference type="GeneID" id="11497229"/>
<dbReference type="PANTHER" id="PTHR11002">
    <property type="entry name" value="CARBONIC ANHYDRASE"/>
    <property type="match status" value="1"/>
</dbReference>
<evidence type="ECO:0000256" key="1">
    <source>
        <dbReference type="ARBA" id="ARBA00006217"/>
    </source>
</evidence>
<dbReference type="OMA" id="CGGIWAS"/>
<dbReference type="InterPro" id="IPR036874">
    <property type="entry name" value="Carbonic_anhydrase_sf"/>
</dbReference>
<dbReference type="RefSeq" id="XP_003671076.2">
    <property type="nucleotide sequence ID" value="XM_003671028.2"/>
</dbReference>
<dbReference type="Pfam" id="PF00484">
    <property type="entry name" value="Pro_CA"/>
    <property type="match status" value="1"/>
</dbReference>
<dbReference type="PROSITE" id="PS00705">
    <property type="entry name" value="PROK_CO2_ANHYDRASE_2"/>
    <property type="match status" value="1"/>
</dbReference>
<dbReference type="HOGENOM" id="CLU_053879_3_1_1"/>
<comment type="similarity">
    <text evidence="1 8">Belongs to the beta-class carbonic anhydrase family.</text>
</comment>
<dbReference type="GO" id="GO:0008270">
    <property type="term" value="F:zinc ion binding"/>
    <property type="evidence" value="ECO:0007669"/>
    <property type="project" value="UniProtKB-UniRule"/>
</dbReference>
<dbReference type="GO" id="GO:0005758">
    <property type="term" value="C:mitochondrial intermembrane space"/>
    <property type="evidence" value="ECO:0007669"/>
    <property type="project" value="EnsemblFungi"/>
</dbReference>
<evidence type="ECO:0000313" key="10">
    <source>
        <dbReference type="Proteomes" id="UP000000689"/>
    </source>
</evidence>
<organism evidence="9 10">
    <name type="scientific">Naumovozyma dairenensis (strain ATCC 10597 / BCRC 20456 / CBS 421 / NBRC 0211 / NRRL Y-12639)</name>
    <name type="common">Saccharomyces dairenensis</name>
    <dbReference type="NCBI Taxonomy" id="1071378"/>
    <lineage>
        <taxon>Eukaryota</taxon>
        <taxon>Fungi</taxon>
        <taxon>Dikarya</taxon>
        <taxon>Ascomycota</taxon>
        <taxon>Saccharomycotina</taxon>
        <taxon>Saccharomycetes</taxon>
        <taxon>Saccharomycetales</taxon>
        <taxon>Saccharomycetaceae</taxon>
        <taxon>Naumovozyma</taxon>
    </lineage>
</organism>